<dbReference type="InterPro" id="IPR011010">
    <property type="entry name" value="DNA_brk_join_enz"/>
</dbReference>
<dbReference type="PATRIC" id="fig|1600.4.peg.508"/>
<dbReference type="InterPro" id="IPR050090">
    <property type="entry name" value="Tyrosine_recombinase_XerCD"/>
</dbReference>
<dbReference type="GO" id="GO:0003677">
    <property type="term" value="F:DNA binding"/>
    <property type="evidence" value="ECO:0007669"/>
    <property type="project" value="UniProtKB-KW"/>
</dbReference>
<dbReference type="GO" id="GO:0015074">
    <property type="term" value="P:DNA integration"/>
    <property type="evidence" value="ECO:0007669"/>
    <property type="project" value="InterPro"/>
</dbReference>
<dbReference type="InterPro" id="IPR013762">
    <property type="entry name" value="Integrase-like_cat_sf"/>
</dbReference>
<feature type="domain" description="Tyr recombinase" evidence="4">
    <location>
        <begin position="1"/>
        <end position="117"/>
    </location>
</feature>
<keyword evidence="3" id="KW-0233">DNA recombination</keyword>
<dbReference type="Gene3D" id="1.10.443.10">
    <property type="entry name" value="Intergrase catalytic core"/>
    <property type="match status" value="1"/>
</dbReference>
<evidence type="ECO:0000256" key="1">
    <source>
        <dbReference type="ARBA" id="ARBA00008857"/>
    </source>
</evidence>
<gene>
    <name evidence="5" type="ORF">LBAT_0498</name>
</gene>
<protein>
    <submittedName>
        <fullName evidence="5">Truncated phage integrase</fullName>
    </submittedName>
</protein>
<evidence type="ECO:0000256" key="3">
    <source>
        <dbReference type="ARBA" id="ARBA00023172"/>
    </source>
</evidence>
<dbReference type="EMBL" id="AP014808">
    <property type="protein sequence ID" value="BAQ56887.1"/>
    <property type="molecule type" value="Genomic_DNA"/>
</dbReference>
<dbReference type="GO" id="GO:0006310">
    <property type="term" value="P:DNA recombination"/>
    <property type="evidence" value="ECO:0007669"/>
    <property type="project" value="UniProtKB-KW"/>
</dbReference>
<dbReference type="KEGG" id="lae:LBAT_0498"/>
<sequence>MSHRTLPISPNLKKVLIKYKDYQHKQKPCSIKLFYTINGKWLALSKPAQWLDSIYKRNLSLKRITIHGFRHTFATLLINETNVKPKTVQMLMGHENIKMTMDIYTHITKTNKDDAKRSLKALNI</sequence>
<dbReference type="STRING" id="1600.LBAT_0498"/>
<dbReference type="Pfam" id="PF00589">
    <property type="entry name" value="Phage_integrase"/>
    <property type="match status" value="1"/>
</dbReference>
<comment type="similarity">
    <text evidence="1">Belongs to the 'phage' integrase family.</text>
</comment>
<keyword evidence="2" id="KW-0238">DNA-binding</keyword>
<keyword evidence="6" id="KW-1185">Reference proteome</keyword>
<dbReference type="InterPro" id="IPR002104">
    <property type="entry name" value="Integrase_catalytic"/>
</dbReference>
<evidence type="ECO:0000313" key="6">
    <source>
        <dbReference type="Proteomes" id="UP000035709"/>
    </source>
</evidence>
<organism evidence="5 6">
    <name type="scientific">Lactobacillus acetotolerans</name>
    <dbReference type="NCBI Taxonomy" id="1600"/>
    <lineage>
        <taxon>Bacteria</taxon>
        <taxon>Bacillati</taxon>
        <taxon>Bacillota</taxon>
        <taxon>Bacilli</taxon>
        <taxon>Lactobacillales</taxon>
        <taxon>Lactobacillaceae</taxon>
        <taxon>Lactobacillus</taxon>
    </lineage>
</organism>
<proteinExistence type="inferred from homology"/>
<dbReference type="PROSITE" id="PS51898">
    <property type="entry name" value="TYR_RECOMBINASE"/>
    <property type="match status" value="1"/>
</dbReference>
<evidence type="ECO:0000313" key="5">
    <source>
        <dbReference type="EMBL" id="BAQ56887.1"/>
    </source>
</evidence>
<dbReference type="AlphaFoldDB" id="A0A0D6A244"/>
<name>A0A0D6A244_9LACO</name>
<accession>A0A0D6A244</accession>
<evidence type="ECO:0000256" key="2">
    <source>
        <dbReference type="ARBA" id="ARBA00023125"/>
    </source>
</evidence>
<evidence type="ECO:0000259" key="4">
    <source>
        <dbReference type="PROSITE" id="PS51898"/>
    </source>
</evidence>
<dbReference type="Proteomes" id="UP000035709">
    <property type="component" value="Chromosome"/>
</dbReference>
<dbReference type="PANTHER" id="PTHR30349:SF41">
    <property type="entry name" value="INTEGRASE_RECOMBINASE PROTEIN MJ0367-RELATED"/>
    <property type="match status" value="1"/>
</dbReference>
<dbReference type="SUPFAM" id="SSF56349">
    <property type="entry name" value="DNA breaking-rejoining enzymes"/>
    <property type="match status" value="1"/>
</dbReference>
<reference evidence="5 6" key="1">
    <citation type="submission" date="2015-03" db="EMBL/GenBank/DDBJ databases">
        <title>Complete genome sequence of Lactobacillus acetotolerans NBRC 13120.</title>
        <authorList>
            <person name="Toh H."/>
            <person name="Morita H."/>
            <person name="Fujita N."/>
        </authorList>
    </citation>
    <scope>NUCLEOTIDE SEQUENCE [LARGE SCALE GENOMIC DNA]</scope>
    <source>
        <strain evidence="5 6">NBRC 13120</strain>
    </source>
</reference>
<dbReference type="PANTHER" id="PTHR30349">
    <property type="entry name" value="PHAGE INTEGRASE-RELATED"/>
    <property type="match status" value="1"/>
</dbReference>